<evidence type="ECO:0000313" key="3">
    <source>
        <dbReference type="Proteomes" id="UP000233469"/>
    </source>
</evidence>
<evidence type="ECO:0000256" key="1">
    <source>
        <dbReference type="SAM" id="MobiDB-lite"/>
    </source>
</evidence>
<reference evidence="2 3" key="1">
    <citation type="submission" date="2016-04" db="EMBL/GenBank/DDBJ databases">
        <title>Genome analyses suggest a sexual origin of heterokaryosis in a supposedly ancient asexual fungus.</title>
        <authorList>
            <person name="Ropars J."/>
            <person name="Sedzielewska K."/>
            <person name="Noel J."/>
            <person name="Charron P."/>
            <person name="Farinelli L."/>
            <person name="Marton T."/>
            <person name="Kruger M."/>
            <person name="Pelin A."/>
            <person name="Brachmann A."/>
            <person name="Corradi N."/>
        </authorList>
    </citation>
    <scope>NUCLEOTIDE SEQUENCE [LARGE SCALE GENOMIC DNA]</scope>
    <source>
        <strain evidence="2 3">C2</strain>
    </source>
</reference>
<dbReference type="EMBL" id="LLXL01000019">
    <property type="protein sequence ID" value="PKK80222.1"/>
    <property type="molecule type" value="Genomic_DNA"/>
</dbReference>
<dbReference type="VEuPathDB" id="FungiDB:RhiirA1_474007"/>
<feature type="compositionally biased region" description="Basic and acidic residues" evidence="1">
    <location>
        <begin position="58"/>
        <end position="74"/>
    </location>
</feature>
<reference evidence="2 3" key="2">
    <citation type="submission" date="2017-10" db="EMBL/GenBank/DDBJ databases">
        <title>Extensive intraspecific genome diversity in a model arbuscular mycorrhizal fungus.</title>
        <authorList>
            <person name="Chen E.C.H."/>
            <person name="Morin E."/>
            <person name="Baudet D."/>
            <person name="Noel J."/>
            <person name="Ndikumana S."/>
            <person name="Charron P."/>
            <person name="St-Onge C."/>
            <person name="Giorgi J."/>
            <person name="Grigoriev I.V."/>
            <person name="Roux C."/>
            <person name="Martin F.M."/>
            <person name="Corradi N."/>
        </authorList>
    </citation>
    <scope>NUCLEOTIDE SEQUENCE [LARGE SCALE GENOMIC DNA]</scope>
    <source>
        <strain evidence="2 3">C2</strain>
    </source>
</reference>
<feature type="region of interest" description="Disordered" evidence="1">
    <location>
        <begin position="1"/>
        <end position="77"/>
    </location>
</feature>
<comment type="caution">
    <text evidence="2">The sequence shown here is derived from an EMBL/GenBank/DDBJ whole genome shotgun (WGS) entry which is preliminary data.</text>
</comment>
<dbReference type="AlphaFoldDB" id="A0A2N1P290"/>
<gene>
    <name evidence="2" type="ORF">RhiirC2_768266</name>
</gene>
<proteinExistence type="predicted"/>
<organism evidence="2 3">
    <name type="scientific">Rhizophagus irregularis</name>
    <dbReference type="NCBI Taxonomy" id="588596"/>
    <lineage>
        <taxon>Eukaryota</taxon>
        <taxon>Fungi</taxon>
        <taxon>Fungi incertae sedis</taxon>
        <taxon>Mucoromycota</taxon>
        <taxon>Glomeromycotina</taxon>
        <taxon>Glomeromycetes</taxon>
        <taxon>Glomerales</taxon>
        <taxon>Glomeraceae</taxon>
        <taxon>Rhizophagus</taxon>
    </lineage>
</organism>
<dbReference type="Proteomes" id="UP000233469">
    <property type="component" value="Unassembled WGS sequence"/>
</dbReference>
<sequence length="176" mass="20668">MKNLKPSKRPLTYHGNSNRTKRRKRKSIHEAIKANDQTLDKFFILNKNNDEREEENGDDKRKGNGDNEKEKGSDESNNNQLLDEYILKIKNKFKTDKKITSGQKFLKCIRTWAKSYALYDNISQIGRVKHNVTIQSFCDYVSSEILPFLGIETKTTIRYQKSMYIDGHERPDVVEY</sequence>
<protein>
    <submittedName>
        <fullName evidence="2">Uncharacterized protein</fullName>
    </submittedName>
</protein>
<evidence type="ECO:0000313" key="2">
    <source>
        <dbReference type="EMBL" id="PKK80222.1"/>
    </source>
</evidence>
<name>A0A2N1P290_9GLOM</name>
<dbReference type="VEuPathDB" id="FungiDB:FUN_024219"/>
<accession>A0A2N1P290</accession>